<name>A0A7Z0QRQ8_9GAMM</name>
<keyword evidence="2 7" id="KW-0812">Transmembrane</keyword>
<dbReference type="Proteomes" id="UP000589896">
    <property type="component" value="Unassembled WGS sequence"/>
</dbReference>
<proteinExistence type="inferred from homology"/>
<organism evidence="8 9">
    <name type="scientific">Luteimonas deserti</name>
    <dbReference type="NCBI Taxonomy" id="2752306"/>
    <lineage>
        <taxon>Bacteria</taxon>
        <taxon>Pseudomonadati</taxon>
        <taxon>Pseudomonadota</taxon>
        <taxon>Gammaproteobacteria</taxon>
        <taxon>Lysobacterales</taxon>
        <taxon>Lysobacteraceae</taxon>
        <taxon>Luteimonas</taxon>
    </lineage>
</organism>
<dbReference type="GO" id="GO:0044781">
    <property type="term" value="P:bacterial-type flagellum organization"/>
    <property type="evidence" value="ECO:0007669"/>
    <property type="project" value="UniProtKB-UniRule"/>
</dbReference>
<dbReference type="Pfam" id="PF04347">
    <property type="entry name" value="FliO"/>
    <property type="match status" value="1"/>
</dbReference>
<keyword evidence="5 7" id="KW-0975">Bacterial flagellum</keyword>
<evidence type="ECO:0000313" key="8">
    <source>
        <dbReference type="EMBL" id="NYZ61810.1"/>
    </source>
</evidence>
<dbReference type="NCBIfam" id="TIGR03500">
    <property type="entry name" value="FliO_TIGR"/>
    <property type="match status" value="1"/>
</dbReference>
<evidence type="ECO:0000256" key="1">
    <source>
        <dbReference type="ARBA" id="ARBA00022475"/>
    </source>
</evidence>
<feature type="transmembrane region" description="Helical" evidence="7">
    <location>
        <begin position="24"/>
        <end position="45"/>
    </location>
</feature>
<evidence type="ECO:0000256" key="2">
    <source>
        <dbReference type="ARBA" id="ARBA00022692"/>
    </source>
</evidence>
<evidence type="ECO:0000313" key="9">
    <source>
        <dbReference type="Proteomes" id="UP000589896"/>
    </source>
</evidence>
<comment type="similarity">
    <text evidence="6 7">Belongs to the FliO/MopB family.</text>
</comment>
<sequence length="131" mass="13505">MTESVSAPAKPLAVGTHAPQGPGLGGAFLALLLVLGLIVGLAWLLKRLPGGGFRQADGLRVVASIPLGAKERAAVVQVGGQQLLLGIGAGGVRTLHVLPEPLAEAPPMQMPSLKTLPDFKQLLAQRLRKDT</sequence>
<protein>
    <recommendedName>
        <fullName evidence="7">Flagellar protein</fullName>
    </recommendedName>
</protein>
<keyword evidence="8" id="KW-0282">Flagellum</keyword>
<gene>
    <name evidence="8" type="primary">fliO</name>
    <name evidence="8" type="ORF">H0E82_03385</name>
</gene>
<dbReference type="InterPro" id="IPR022781">
    <property type="entry name" value="Flagellar_biosynth_FliO"/>
</dbReference>
<evidence type="ECO:0000256" key="7">
    <source>
        <dbReference type="RuleBase" id="RU362064"/>
    </source>
</evidence>
<dbReference type="GO" id="GO:0009425">
    <property type="term" value="C:bacterial-type flagellum basal body"/>
    <property type="evidence" value="ECO:0007669"/>
    <property type="project" value="UniProtKB-SubCell"/>
</dbReference>
<keyword evidence="1 7" id="KW-1003">Cell membrane</keyword>
<evidence type="ECO:0000256" key="5">
    <source>
        <dbReference type="ARBA" id="ARBA00023143"/>
    </source>
</evidence>
<dbReference type="PANTHER" id="PTHR38766">
    <property type="entry name" value="FLAGELLAR PROTEIN FLIO"/>
    <property type="match status" value="1"/>
</dbReference>
<dbReference type="InterPro" id="IPR052205">
    <property type="entry name" value="FliO/MopB"/>
</dbReference>
<keyword evidence="3 7" id="KW-1133">Transmembrane helix</keyword>
<keyword evidence="8" id="KW-0966">Cell projection</keyword>
<keyword evidence="9" id="KW-1185">Reference proteome</keyword>
<dbReference type="EMBL" id="JACCJZ010000009">
    <property type="protein sequence ID" value="NYZ61810.1"/>
    <property type="molecule type" value="Genomic_DNA"/>
</dbReference>
<dbReference type="PANTHER" id="PTHR38766:SF1">
    <property type="entry name" value="FLAGELLAR PROTEIN FLIO"/>
    <property type="match status" value="1"/>
</dbReference>
<keyword evidence="4 7" id="KW-0472">Membrane</keyword>
<accession>A0A7Z0QRQ8</accession>
<keyword evidence="8" id="KW-0969">Cilium</keyword>
<evidence type="ECO:0000256" key="4">
    <source>
        <dbReference type="ARBA" id="ARBA00023136"/>
    </source>
</evidence>
<evidence type="ECO:0000256" key="6">
    <source>
        <dbReference type="ARBA" id="ARBA00037937"/>
    </source>
</evidence>
<comment type="caution">
    <text evidence="8">The sequence shown here is derived from an EMBL/GenBank/DDBJ whole genome shotgun (WGS) entry which is preliminary data.</text>
</comment>
<dbReference type="RefSeq" id="WP_180543817.1">
    <property type="nucleotide sequence ID" value="NZ_JACCJZ010000009.1"/>
</dbReference>
<reference evidence="8 9" key="1">
    <citation type="submission" date="2020-07" db="EMBL/GenBank/DDBJ databases">
        <title>isolation of Luteimonas sp. SJ-16.</title>
        <authorList>
            <person name="Huang X.-X."/>
            <person name="Xu L."/>
            <person name="Sun J.-Q."/>
        </authorList>
    </citation>
    <scope>NUCLEOTIDE SEQUENCE [LARGE SCALE GENOMIC DNA]</scope>
    <source>
        <strain evidence="8 9">SJ-16</strain>
    </source>
</reference>
<dbReference type="GO" id="GO:0005886">
    <property type="term" value="C:plasma membrane"/>
    <property type="evidence" value="ECO:0007669"/>
    <property type="project" value="UniProtKB-SubCell"/>
</dbReference>
<evidence type="ECO:0000256" key="3">
    <source>
        <dbReference type="ARBA" id="ARBA00022989"/>
    </source>
</evidence>
<comment type="subcellular location">
    <subcellularLocation>
        <location evidence="7">Cell membrane</location>
    </subcellularLocation>
    <subcellularLocation>
        <location evidence="7">Bacterial flagellum basal body</location>
    </subcellularLocation>
</comment>
<dbReference type="AlphaFoldDB" id="A0A7Z0QRQ8"/>